<evidence type="ECO:0000256" key="1">
    <source>
        <dbReference type="SAM" id="Coils"/>
    </source>
</evidence>
<dbReference type="GeneID" id="5004436"/>
<dbReference type="AlphaFoldDB" id="A4S536"/>
<proteinExistence type="predicted"/>
<feature type="coiled-coil region" evidence="1">
    <location>
        <begin position="187"/>
        <end position="250"/>
    </location>
</feature>
<evidence type="ECO:0000256" key="2">
    <source>
        <dbReference type="SAM" id="MobiDB-lite"/>
    </source>
</evidence>
<feature type="compositionally biased region" description="Low complexity" evidence="2">
    <location>
        <begin position="332"/>
        <end position="342"/>
    </location>
</feature>
<sequence>MKRGSDADDPRAPALTSVSRAVSGETFRILTRASTSAIDVSARDASGKTFVGRLDLQRAPFERFGEFARAALGDPRRERVERAFTFTFERAEENGDEYELVWRFREAEAEATLDDGAEFATTRAKTANDGKNYGAVRTGVCGMRRVESDDAFCDGGFAYEALGEALEMEARRRFNAERDGKRAIEARERANENCETALREMDALKERLAQNFLSLLNEKKKGMRKMAEELEAARAENDELKADLASARLEHSKPDVDGFVAVKGERSVDADVDEDRDESEDEYNTDDETERTRRRGRKRDASQPSQRKSQPSQSQPSQKRARNATAKKKSFLADTLALLDAD</sequence>
<keyword evidence="1" id="KW-0175">Coiled coil</keyword>
<dbReference type="EMBL" id="CP000591">
    <property type="protein sequence ID" value="ABO98668.1"/>
    <property type="molecule type" value="Genomic_DNA"/>
</dbReference>
<feature type="region of interest" description="Disordered" evidence="2">
    <location>
        <begin position="252"/>
        <end position="342"/>
    </location>
</feature>
<feature type="compositionally biased region" description="Basic residues" evidence="2">
    <location>
        <begin position="319"/>
        <end position="330"/>
    </location>
</feature>
<feature type="compositionally biased region" description="Acidic residues" evidence="2">
    <location>
        <begin position="270"/>
        <end position="289"/>
    </location>
</feature>
<evidence type="ECO:0000313" key="4">
    <source>
        <dbReference type="Proteomes" id="UP000001568"/>
    </source>
</evidence>
<gene>
    <name evidence="3" type="ORF">OSTLU_17441</name>
</gene>
<name>A4S536_OSTLU</name>
<dbReference type="Gramene" id="ABO98668">
    <property type="protein sequence ID" value="ABO98668"/>
    <property type="gene ID" value="OSTLU_17441"/>
</dbReference>
<dbReference type="KEGG" id="olu:OSTLU_17441"/>
<reference evidence="3 4" key="1">
    <citation type="journal article" date="2007" name="Proc. Natl. Acad. Sci. U.S.A.">
        <title>The tiny eukaryote Ostreococcus provides genomic insights into the paradox of plankton speciation.</title>
        <authorList>
            <person name="Palenik B."/>
            <person name="Grimwood J."/>
            <person name="Aerts A."/>
            <person name="Rouze P."/>
            <person name="Salamov A."/>
            <person name="Putnam N."/>
            <person name="Dupont C."/>
            <person name="Jorgensen R."/>
            <person name="Derelle E."/>
            <person name="Rombauts S."/>
            <person name="Zhou K."/>
            <person name="Otillar R."/>
            <person name="Merchant S.S."/>
            <person name="Podell S."/>
            <person name="Gaasterland T."/>
            <person name="Napoli C."/>
            <person name="Gendler K."/>
            <person name="Manuell A."/>
            <person name="Tai V."/>
            <person name="Vallon O."/>
            <person name="Piganeau G."/>
            <person name="Jancek S."/>
            <person name="Heijde M."/>
            <person name="Jabbari K."/>
            <person name="Bowler C."/>
            <person name="Lohr M."/>
            <person name="Robbens S."/>
            <person name="Werner G."/>
            <person name="Dubchak I."/>
            <person name="Pazour G.J."/>
            <person name="Ren Q."/>
            <person name="Paulsen I."/>
            <person name="Delwiche C."/>
            <person name="Schmutz J."/>
            <person name="Rokhsar D."/>
            <person name="Van de Peer Y."/>
            <person name="Moreau H."/>
            <person name="Grigoriev I.V."/>
        </authorList>
    </citation>
    <scope>NUCLEOTIDE SEQUENCE [LARGE SCALE GENOMIC DNA]</scope>
    <source>
        <strain evidence="3 4">CCE9901</strain>
    </source>
</reference>
<dbReference type="Proteomes" id="UP000001568">
    <property type="component" value="Chromosome 11"/>
</dbReference>
<dbReference type="SUPFAM" id="SSF58022">
    <property type="entry name" value="XRCC4, C-terminal oligomerization domain"/>
    <property type="match status" value="1"/>
</dbReference>
<feature type="compositionally biased region" description="Low complexity" evidence="2">
    <location>
        <begin position="302"/>
        <end position="318"/>
    </location>
</feature>
<evidence type="ECO:0000313" key="3">
    <source>
        <dbReference type="EMBL" id="ABO98668.1"/>
    </source>
</evidence>
<accession>A4S536</accession>
<protein>
    <submittedName>
        <fullName evidence="3">Uncharacterized protein</fullName>
    </submittedName>
</protein>
<dbReference type="HOGENOM" id="CLU_812315_0_0_1"/>
<organism evidence="3 4">
    <name type="scientific">Ostreococcus lucimarinus (strain CCE9901)</name>
    <dbReference type="NCBI Taxonomy" id="436017"/>
    <lineage>
        <taxon>Eukaryota</taxon>
        <taxon>Viridiplantae</taxon>
        <taxon>Chlorophyta</taxon>
        <taxon>Mamiellophyceae</taxon>
        <taxon>Mamiellales</taxon>
        <taxon>Bathycoccaceae</taxon>
        <taxon>Ostreococcus</taxon>
    </lineage>
</organism>
<keyword evidence="4" id="KW-1185">Reference proteome</keyword>
<dbReference type="RefSeq" id="XP_001420375.1">
    <property type="nucleotide sequence ID" value="XM_001420338.1"/>
</dbReference>